<dbReference type="Proteomes" id="UP000653002">
    <property type="component" value="Unassembled WGS sequence"/>
</dbReference>
<feature type="non-terminal residue" evidence="1">
    <location>
        <position position="79"/>
    </location>
</feature>
<evidence type="ECO:0000313" key="2">
    <source>
        <dbReference type="Proteomes" id="UP000653002"/>
    </source>
</evidence>
<dbReference type="EMBL" id="JAABFR010002606">
    <property type="protein sequence ID" value="MBD4340444.1"/>
    <property type="molecule type" value="Genomic_DNA"/>
</dbReference>
<comment type="caution">
    <text evidence="1">The sequence shown here is derived from an EMBL/GenBank/DDBJ whole genome shotgun (WGS) entry which is preliminary data.</text>
</comment>
<reference evidence="1" key="1">
    <citation type="submission" date="2020-01" db="EMBL/GenBank/DDBJ databases">
        <authorList>
            <person name="Richard D."/>
        </authorList>
    </citation>
    <scope>NUCLEOTIDE SEQUENCE</scope>
    <source>
        <strain evidence="1">JP541</strain>
    </source>
</reference>
<name>A0A8I0H4U0_XANCI</name>
<dbReference type="AlphaFoldDB" id="A0A8I0H4U0"/>
<accession>A0A8I0H4U0</accession>
<organism evidence="1 2">
    <name type="scientific">Xanthomonas citri pv. citri</name>
    <dbReference type="NCBI Taxonomy" id="611301"/>
    <lineage>
        <taxon>Bacteria</taxon>
        <taxon>Pseudomonadati</taxon>
        <taxon>Pseudomonadota</taxon>
        <taxon>Gammaproteobacteria</taxon>
        <taxon>Lysobacterales</taxon>
        <taxon>Lysobacteraceae</taxon>
        <taxon>Xanthomonas</taxon>
    </lineage>
</organism>
<protein>
    <submittedName>
        <fullName evidence="1">Uncharacterized protein</fullName>
    </submittedName>
</protein>
<sequence>KSFVIDHTGNSSVQNFELQLVNNQGALSEKLRELDELSTTAPLVEESKGVEEVSTEDYSTSIPKVKFYDYFGRMDRNLR</sequence>
<proteinExistence type="predicted"/>
<evidence type="ECO:0000313" key="1">
    <source>
        <dbReference type="EMBL" id="MBD4340444.1"/>
    </source>
</evidence>
<gene>
    <name evidence="1" type="ORF">GUH15_31275</name>
</gene>
<feature type="non-terminal residue" evidence="1">
    <location>
        <position position="1"/>
    </location>
</feature>